<evidence type="ECO:0000313" key="21">
    <source>
        <dbReference type="Proteomes" id="UP000039046"/>
    </source>
</evidence>
<name>A0A0A1SQL9_9HYPO</name>
<dbReference type="EMBL" id="CDHN01000001">
    <property type="protein sequence ID" value="CEJ80321.1"/>
    <property type="molecule type" value="Genomic_DNA"/>
</dbReference>
<evidence type="ECO:0000256" key="13">
    <source>
        <dbReference type="ARBA" id="ARBA00043721"/>
    </source>
</evidence>
<evidence type="ECO:0000256" key="17">
    <source>
        <dbReference type="ARBA" id="ARBA00044262"/>
    </source>
</evidence>
<feature type="disulfide bond" evidence="19">
    <location>
        <begin position="469"/>
        <end position="477"/>
    </location>
</feature>
<evidence type="ECO:0000256" key="8">
    <source>
        <dbReference type="ARBA" id="ARBA00023180"/>
    </source>
</evidence>
<dbReference type="EC" id="3.1.3.8" evidence="4"/>
<feature type="disulfide bond" evidence="19">
    <location>
        <begin position="298"/>
        <end position="314"/>
    </location>
</feature>
<evidence type="ECO:0000256" key="15">
    <source>
        <dbReference type="ARBA" id="ARBA00043788"/>
    </source>
</evidence>
<evidence type="ECO:0000256" key="9">
    <source>
        <dbReference type="ARBA" id="ARBA00041857"/>
    </source>
</evidence>
<accession>A0A0A1SQL9</accession>
<keyword evidence="21" id="KW-1185">Reference proteome</keyword>
<evidence type="ECO:0000313" key="20">
    <source>
        <dbReference type="EMBL" id="CEJ80321.1"/>
    </source>
</evidence>
<organism evidence="20 21">
    <name type="scientific">[Torrubiella] hemipterigena</name>
    <dbReference type="NCBI Taxonomy" id="1531966"/>
    <lineage>
        <taxon>Eukaryota</taxon>
        <taxon>Fungi</taxon>
        <taxon>Dikarya</taxon>
        <taxon>Ascomycota</taxon>
        <taxon>Pezizomycotina</taxon>
        <taxon>Sordariomycetes</taxon>
        <taxon>Hypocreomycetidae</taxon>
        <taxon>Hypocreales</taxon>
        <taxon>Clavicipitaceae</taxon>
        <taxon>Clavicipitaceae incertae sedis</taxon>
        <taxon>'Torrubiella' clade</taxon>
    </lineage>
</organism>
<dbReference type="OrthoDB" id="6509975at2759"/>
<evidence type="ECO:0000256" key="19">
    <source>
        <dbReference type="PIRSR" id="PIRSR000894-2"/>
    </source>
</evidence>
<evidence type="ECO:0000256" key="2">
    <source>
        <dbReference type="ARBA" id="ARBA00005375"/>
    </source>
</evidence>
<dbReference type="CDD" id="cd07061">
    <property type="entry name" value="HP_HAP_like"/>
    <property type="match status" value="1"/>
</dbReference>
<comment type="similarity">
    <text evidence="2">Belongs to the histidine acid phosphatase family.</text>
</comment>
<dbReference type="STRING" id="1531966.A0A0A1SQL9"/>
<evidence type="ECO:0000256" key="14">
    <source>
        <dbReference type="ARBA" id="ARBA00043748"/>
    </source>
</evidence>
<gene>
    <name evidence="20" type="ORF">VHEMI00511</name>
</gene>
<keyword evidence="7 19" id="KW-1015">Disulfide bond</keyword>
<comment type="catalytic activity">
    <reaction evidence="15">
        <text>1D-myo-inositol hexakisphosphate + H2O = 1D-myo-inositol 1,2,4,5,6-pentakisphosphate + phosphate</text>
        <dbReference type="Rhea" id="RHEA:16989"/>
        <dbReference type="ChEBI" id="CHEBI:15377"/>
        <dbReference type="ChEBI" id="CHEBI:43474"/>
        <dbReference type="ChEBI" id="CHEBI:57798"/>
        <dbReference type="ChEBI" id="CHEBI:58130"/>
        <dbReference type="EC" id="3.1.3.8"/>
    </reaction>
    <physiologicalReaction direction="left-to-right" evidence="15">
        <dbReference type="Rhea" id="RHEA:16990"/>
    </physiologicalReaction>
</comment>
<evidence type="ECO:0000256" key="4">
    <source>
        <dbReference type="ARBA" id="ARBA00012632"/>
    </source>
</evidence>
<comment type="subunit">
    <text evidence="3">Monomer.</text>
</comment>
<dbReference type="PANTHER" id="PTHR20963:SF24">
    <property type="entry name" value="3-PHYTASE B"/>
    <property type="match status" value="1"/>
</dbReference>
<evidence type="ECO:0000256" key="6">
    <source>
        <dbReference type="ARBA" id="ARBA00022801"/>
    </source>
</evidence>
<evidence type="ECO:0000256" key="16">
    <source>
        <dbReference type="ARBA" id="ARBA00044106"/>
    </source>
</evidence>
<dbReference type="PROSITE" id="PS00778">
    <property type="entry name" value="HIS_ACID_PHOSPHAT_2"/>
    <property type="match status" value="1"/>
</dbReference>
<dbReference type="PROSITE" id="PS00616">
    <property type="entry name" value="HIS_ACID_PHOSPHAT_1"/>
    <property type="match status" value="1"/>
</dbReference>
<keyword evidence="5" id="KW-0964">Secreted</keyword>
<dbReference type="InterPro" id="IPR000560">
    <property type="entry name" value="His_Pase_clade-2"/>
</dbReference>
<dbReference type="Proteomes" id="UP000039046">
    <property type="component" value="Unassembled WGS sequence"/>
</dbReference>
<evidence type="ECO:0000256" key="18">
    <source>
        <dbReference type="PIRSR" id="PIRSR000894-1"/>
    </source>
</evidence>
<proteinExistence type="inferred from homology"/>
<dbReference type="AlphaFoldDB" id="A0A0A1SQL9"/>
<dbReference type="GO" id="GO:0016158">
    <property type="term" value="F:inositol hexakisphosphate 3-phosphatase activity"/>
    <property type="evidence" value="ECO:0007669"/>
    <property type="project" value="UniProtKB-EC"/>
</dbReference>
<comment type="catalytic activity">
    <reaction evidence="11">
        <text>1D-myo-inositol 1,2,5,6-tetrakisphosphate + H2O = 1D-myo-inositol 1,2,6-trisphosphate + phosphate</text>
        <dbReference type="Rhea" id="RHEA:77119"/>
        <dbReference type="ChEBI" id="CHEBI:15377"/>
        <dbReference type="ChEBI" id="CHEBI:43474"/>
        <dbReference type="ChEBI" id="CHEBI:195535"/>
        <dbReference type="ChEBI" id="CHEBI:195537"/>
    </reaction>
    <physiologicalReaction direction="left-to-right" evidence="11">
        <dbReference type="Rhea" id="RHEA:77120"/>
    </physiologicalReaction>
</comment>
<comment type="subcellular location">
    <subcellularLocation>
        <location evidence="1">Secreted</location>
    </subcellularLocation>
</comment>
<evidence type="ECO:0000256" key="7">
    <source>
        <dbReference type="ARBA" id="ARBA00023157"/>
    </source>
</evidence>
<comment type="catalytic activity">
    <reaction evidence="13">
        <text>1D-myo-inositol 1,2,6-trisphosphate + H2O = 1D-myo-inositol 1,2-bisphosphate + phosphate</text>
        <dbReference type="Rhea" id="RHEA:77131"/>
        <dbReference type="ChEBI" id="CHEBI:15377"/>
        <dbReference type="ChEBI" id="CHEBI:43474"/>
        <dbReference type="ChEBI" id="CHEBI:195537"/>
        <dbReference type="ChEBI" id="CHEBI:195539"/>
    </reaction>
    <physiologicalReaction direction="left-to-right" evidence="13">
        <dbReference type="Rhea" id="RHEA:77132"/>
    </physiologicalReaction>
</comment>
<sequence length="503" mass="55645">MARFGLISSFINKLTPRTHRYSAIPADNTEPLLSNSSTPAATRRITTKTMVKISAAVLLLSAATIGYSLCPPAQKGCEQNGTCTAISKHTWGQYSPYFAAPSELSSAVPKGCKVTFAQILSRHGSRSPTADKAQVYDDLLQTLRDNVTDYAAGYEFIKDYTPPFVPDELTTYGENELVTAGALFSKRYSSLTQDKPMFVRASGSHRVIVSAEKFAQGFYSDSNHSDDILVIPEESGFNNTLDHGGCSAFEDGDGKKLGKKKQKEWMAKFVPAISDRLTKKLSGSNLDTQSIVYLMDLCPFDTITDPNAKLSPFCQIFNQDEWLSYDYYQSLEKWYVYGPGRKLAPTQGVGYVNELIARLTGQPVQDHTTTNTTLDSSDKTFPLDRKLYADFTHDNTMMTIYGALGLFKNTQNLPTDRRLSPKELDGYSSSRVVSFAARMVVEKMACDGQGDEELVRLLINDRVFPLKDCDADSLGRCKLGAFVKSQNFSQSGGDWAQCEAKEK</sequence>
<dbReference type="Gene3D" id="3.40.50.1240">
    <property type="entry name" value="Phosphoglycerate mutase-like"/>
    <property type="match status" value="1"/>
</dbReference>
<evidence type="ECO:0000256" key="1">
    <source>
        <dbReference type="ARBA" id="ARBA00004613"/>
    </source>
</evidence>
<dbReference type="HOGENOM" id="CLU_020880_0_1_1"/>
<evidence type="ECO:0000256" key="10">
    <source>
        <dbReference type="ARBA" id="ARBA00042300"/>
    </source>
</evidence>
<evidence type="ECO:0000256" key="5">
    <source>
        <dbReference type="ARBA" id="ARBA00022525"/>
    </source>
</evidence>
<keyword evidence="6" id="KW-0378">Hydrolase</keyword>
<dbReference type="PANTHER" id="PTHR20963">
    <property type="entry name" value="MULTIPLE INOSITOL POLYPHOSPHATE PHOSPHATASE-RELATED"/>
    <property type="match status" value="1"/>
</dbReference>
<dbReference type="InterPro" id="IPR029033">
    <property type="entry name" value="His_PPase_superfam"/>
</dbReference>
<feature type="active site" description="Proton donor" evidence="18">
    <location>
        <position position="394"/>
    </location>
</feature>
<evidence type="ECO:0000256" key="12">
    <source>
        <dbReference type="ARBA" id="ARBA00043675"/>
    </source>
</evidence>
<dbReference type="Pfam" id="PF00328">
    <property type="entry name" value="His_Phos_2"/>
    <property type="match status" value="1"/>
</dbReference>
<dbReference type="GO" id="GO:0005576">
    <property type="term" value="C:extracellular region"/>
    <property type="evidence" value="ECO:0007669"/>
    <property type="project" value="UniProtKB-SubCell"/>
</dbReference>
<evidence type="ECO:0000256" key="3">
    <source>
        <dbReference type="ARBA" id="ARBA00011245"/>
    </source>
</evidence>
<feature type="disulfide bond" evidence="19">
    <location>
        <begin position="112"/>
        <end position="446"/>
    </location>
</feature>
<feature type="disulfide bond" evidence="19">
    <location>
        <begin position="246"/>
        <end position="498"/>
    </location>
</feature>
<keyword evidence="8" id="KW-0325">Glycoprotein</keyword>
<evidence type="ECO:0000256" key="11">
    <source>
        <dbReference type="ARBA" id="ARBA00043670"/>
    </source>
</evidence>
<feature type="active site" description="Nucleophile" evidence="18">
    <location>
        <position position="123"/>
    </location>
</feature>
<protein>
    <recommendedName>
        <fullName evidence="16">Phytase A</fullName>
        <ecNumber evidence="4">3.1.3.8</ecNumber>
    </recommendedName>
    <alternativeName>
        <fullName evidence="17">Histidine acid phosphatase phyA</fullName>
    </alternativeName>
    <alternativeName>
        <fullName evidence="10">Myo-inositol hexakisphosphate phosphohydrolase A</fullName>
    </alternativeName>
    <alternativeName>
        <fullName evidence="9">Myo-inositol-hexaphosphate 3-phosphohydrolase A</fullName>
    </alternativeName>
</protein>
<comment type="catalytic activity">
    <reaction evidence="12">
        <text>1D-myo-inositol 1,2-bisphosphate + H2O = 1D-myo-inositol 2-phosphate + phosphate</text>
        <dbReference type="Rhea" id="RHEA:77135"/>
        <dbReference type="ChEBI" id="CHEBI:15377"/>
        <dbReference type="ChEBI" id="CHEBI:43474"/>
        <dbReference type="ChEBI" id="CHEBI:84142"/>
        <dbReference type="ChEBI" id="CHEBI:195539"/>
    </reaction>
    <physiologicalReaction direction="left-to-right" evidence="12">
        <dbReference type="Rhea" id="RHEA:77136"/>
    </physiologicalReaction>
</comment>
<comment type="catalytic activity">
    <reaction evidence="14">
        <text>1D-myo-inositol 1,2,4,5,6-pentakisphosphate + H2O = 1D-myo-inositol 1,2,5,6-tetrakisphosphate + phosphate</text>
        <dbReference type="Rhea" id="RHEA:77115"/>
        <dbReference type="ChEBI" id="CHEBI:15377"/>
        <dbReference type="ChEBI" id="CHEBI:43474"/>
        <dbReference type="ChEBI" id="CHEBI:57798"/>
        <dbReference type="ChEBI" id="CHEBI:195535"/>
    </reaction>
    <physiologicalReaction direction="left-to-right" evidence="14">
        <dbReference type="Rhea" id="RHEA:77116"/>
    </physiologicalReaction>
</comment>
<reference evidence="20 21" key="1">
    <citation type="journal article" date="2015" name="Genome Announc.">
        <title>Draft Genome Sequence and Gene Annotation of the Entomopathogenic Fungus Verticillium hemipterigenum.</title>
        <authorList>
            <person name="Horn F."/>
            <person name="Habel A."/>
            <person name="Scharf D.H."/>
            <person name="Dworschak J."/>
            <person name="Brakhage A.A."/>
            <person name="Guthke R."/>
            <person name="Hertweck C."/>
            <person name="Linde J."/>
        </authorList>
    </citation>
    <scope>NUCLEOTIDE SEQUENCE [LARGE SCALE GENOMIC DNA]</scope>
</reference>
<dbReference type="PIRSF" id="PIRSF000894">
    <property type="entry name" value="Acid_phosphatase"/>
    <property type="match status" value="1"/>
</dbReference>
<dbReference type="SUPFAM" id="SSF53254">
    <property type="entry name" value="Phosphoglycerate mutase-like"/>
    <property type="match status" value="1"/>
</dbReference>
<dbReference type="GO" id="GO:0003993">
    <property type="term" value="F:acid phosphatase activity"/>
    <property type="evidence" value="ECO:0007669"/>
    <property type="project" value="TreeGrafter"/>
</dbReference>
<dbReference type="InterPro" id="IPR016274">
    <property type="entry name" value="Histidine_acid_Pase_euk"/>
</dbReference>
<dbReference type="InterPro" id="IPR033379">
    <property type="entry name" value="Acid_Pase_AS"/>
</dbReference>